<dbReference type="KEGG" id="vpo:Kpol_1028p13"/>
<dbReference type="GeneID" id="5547052"/>
<dbReference type="AlphaFoldDB" id="A7TFY3"/>
<name>A7TFY3_VANPO</name>
<protein>
    <recommendedName>
        <fullName evidence="2">Mso1 N-terminal domain-containing protein</fullName>
    </recommendedName>
</protein>
<dbReference type="InterPro" id="IPR028095">
    <property type="entry name" value="Mso1_N_dom"/>
</dbReference>
<feature type="compositionally biased region" description="Polar residues" evidence="1">
    <location>
        <begin position="156"/>
        <end position="200"/>
    </location>
</feature>
<dbReference type="STRING" id="436907.A7TFY3"/>
<feature type="domain" description="Mso1 N-terminal" evidence="2">
    <location>
        <begin position="24"/>
        <end position="65"/>
    </location>
</feature>
<gene>
    <name evidence="3" type="ORF">Kpol_1028p13</name>
</gene>
<evidence type="ECO:0000313" key="4">
    <source>
        <dbReference type="Proteomes" id="UP000000267"/>
    </source>
</evidence>
<dbReference type="OMA" id="SHRDPTH"/>
<dbReference type="eggNOG" id="ENOG502S4R3">
    <property type="taxonomic scope" value="Eukaryota"/>
</dbReference>
<dbReference type="GO" id="GO:0005934">
    <property type="term" value="C:cellular bud tip"/>
    <property type="evidence" value="ECO:0007669"/>
    <property type="project" value="EnsemblFungi"/>
</dbReference>
<dbReference type="InParanoid" id="A7TFY3"/>
<dbReference type="GO" id="GO:0032120">
    <property type="term" value="P:ascospore-type prospore membrane formation"/>
    <property type="evidence" value="ECO:0007669"/>
    <property type="project" value="EnsemblFungi"/>
</dbReference>
<feature type="compositionally biased region" description="Polar residues" evidence="1">
    <location>
        <begin position="81"/>
        <end position="113"/>
    </location>
</feature>
<reference evidence="3 4" key="1">
    <citation type="journal article" date="2007" name="Proc. Natl. Acad. Sci. U.S.A.">
        <title>Independent sorting-out of thousands of duplicated gene pairs in two yeast species descended from a whole-genome duplication.</title>
        <authorList>
            <person name="Scannell D.R."/>
            <person name="Frank A.C."/>
            <person name="Conant G.C."/>
            <person name="Byrne K.P."/>
            <person name="Woolfit M."/>
            <person name="Wolfe K.H."/>
        </authorList>
    </citation>
    <scope>NUCLEOTIDE SEQUENCE [LARGE SCALE GENOMIC DNA]</scope>
    <source>
        <strain evidence="4">ATCC 22028 / DSM 70294 / BCRC 21397 / CBS 2163 / NBRC 10782 / NRRL Y-8283 / UCD 57-17</strain>
    </source>
</reference>
<dbReference type="Pfam" id="PF14475">
    <property type="entry name" value="Mso1_Sec1_bdg"/>
    <property type="match status" value="1"/>
</dbReference>
<sequence>MSSNGGSENLWNKFTKSTKNISTSLSHLSIKTESDGSTIESTLVHKAMVNFYKNQEPFQGFPGWLGHKDDLPDEKKILKKQMQSSSTVNNDDTASSEPQSSKNNGWKFSSSESKKSNYVNLLDQSDQIEQPKPQLQKKPTAGMAFQSIYNSANTVIRENEPLSSSPVNRGSASNTPVQTDGSGTSTPQGNPSRTQSSSSLMMRDRLKRTHTRGSYGF</sequence>
<dbReference type="Proteomes" id="UP000000267">
    <property type="component" value="Unassembled WGS sequence"/>
</dbReference>
<dbReference type="GO" id="GO:0033101">
    <property type="term" value="C:cellular bud membrane"/>
    <property type="evidence" value="ECO:0007669"/>
    <property type="project" value="EnsemblFungi"/>
</dbReference>
<evidence type="ECO:0000259" key="2">
    <source>
        <dbReference type="Pfam" id="PF14475"/>
    </source>
</evidence>
<proteinExistence type="predicted"/>
<evidence type="ECO:0000256" key="1">
    <source>
        <dbReference type="SAM" id="MobiDB-lite"/>
    </source>
</evidence>
<dbReference type="RefSeq" id="XP_001646598.1">
    <property type="nucleotide sequence ID" value="XM_001646548.1"/>
</dbReference>
<dbReference type="GO" id="GO:0061025">
    <property type="term" value="P:membrane fusion"/>
    <property type="evidence" value="ECO:0007669"/>
    <property type="project" value="EnsemblFungi"/>
</dbReference>
<dbReference type="OrthoDB" id="4094515at2759"/>
<dbReference type="PhylomeDB" id="A7TFY3"/>
<dbReference type="GO" id="GO:0005628">
    <property type="term" value="C:prospore membrane"/>
    <property type="evidence" value="ECO:0007669"/>
    <property type="project" value="EnsemblFungi"/>
</dbReference>
<accession>A7TFY3</accession>
<evidence type="ECO:0000313" key="3">
    <source>
        <dbReference type="EMBL" id="EDO18740.1"/>
    </source>
</evidence>
<feature type="region of interest" description="Disordered" evidence="1">
    <location>
        <begin position="156"/>
        <end position="217"/>
    </location>
</feature>
<dbReference type="GO" id="GO:0031201">
    <property type="term" value="C:SNARE complex"/>
    <property type="evidence" value="ECO:0007669"/>
    <property type="project" value="EnsemblFungi"/>
</dbReference>
<feature type="region of interest" description="Disordered" evidence="1">
    <location>
        <begin position="80"/>
        <end position="113"/>
    </location>
</feature>
<dbReference type="GO" id="GO:0005935">
    <property type="term" value="C:cellular bud neck"/>
    <property type="evidence" value="ECO:0007669"/>
    <property type="project" value="EnsemblFungi"/>
</dbReference>
<dbReference type="HOGENOM" id="CLU_082503_0_0_1"/>
<organism evidence="4">
    <name type="scientific">Vanderwaltozyma polyspora (strain ATCC 22028 / DSM 70294 / BCRC 21397 / CBS 2163 / NBRC 10782 / NRRL Y-8283 / UCD 57-17)</name>
    <name type="common">Kluyveromyces polysporus</name>
    <dbReference type="NCBI Taxonomy" id="436907"/>
    <lineage>
        <taxon>Eukaryota</taxon>
        <taxon>Fungi</taxon>
        <taxon>Dikarya</taxon>
        <taxon>Ascomycota</taxon>
        <taxon>Saccharomycotina</taxon>
        <taxon>Saccharomycetes</taxon>
        <taxon>Saccharomycetales</taxon>
        <taxon>Saccharomycetaceae</taxon>
        <taxon>Vanderwaltozyma</taxon>
    </lineage>
</organism>
<keyword evidence="4" id="KW-1185">Reference proteome</keyword>
<dbReference type="EMBL" id="DS480385">
    <property type="protein sequence ID" value="EDO18740.1"/>
    <property type="molecule type" value="Genomic_DNA"/>
</dbReference>
<dbReference type="FunCoup" id="A7TFY3">
    <property type="interactions" value="31"/>
</dbReference>
<dbReference type="GO" id="GO:0006904">
    <property type="term" value="P:vesicle docking involved in exocytosis"/>
    <property type="evidence" value="ECO:0007669"/>
    <property type="project" value="EnsemblFungi"/>
</dbReference>